<dbReference type="InterPro" id="IPR037066">
    <property type="entry name" value="Plug_dom_sf"/>
</dbReference>
<evidence type="ECO:0000259" key="14">
    <source>
        <dbReference type="Pfam" id="PF07715"/>
    </source>
</evidence>
<dbReference type="Pfam" id="PF00593">
    <property type="entry name" value="TonB_dep_Rec_b-barrel"/>
    <property type="match status" value="1"/>
</dbReference>
<evidence type="ECO:0000256" key="1">
    <source>
        <dbReference type="ARBA" id="ARBA00004571"/>
    </source>
</evidence>
<dbReference type="GO" id="GO:0015344">
    <property type="term" value="F:siderophore uptake transmembrane transporter activity"/>
    <property type="evidence" value="ECO:0007669"/>
    <property type="project" value="TreeGrafter"/>
</dbReference>
<comment type="similarity">
    <text evidence="10 11">Belongs to the TonB-dependent receptor family.</text>
</comment>
<proteinExistence type="inferred from homology"/>
<dbReference type="InterPro" id="IPR036942">
    <property type="entry name" value="Beta-barrel_TonB_sf"/>
</dbReference>
<keyword evidence="8" id="KW-0675">Receptor</keyword>
<keyword evidence="3 10" id="KW-1134">Transmembrane beta strand</keyword>
<keyword evidence="9 10" id="KW-0998">Cell outer membrane</keyword>
<feature type="chain" id="PRO_5009578339" evidence="12">
    <location>
        <begin position="24"/>
        <end position="1053"/>
    </location>
</feature>
<dbReference type="PANTHER" id="PTHR30069:SF29">
    <property type="entry name" value="HEMOGLOBIN AND HEMOGLOBIN-HAPTOGLOBIN-BINDING PROTEIN 1-RELATED"/>
    <property type="match status" value="1"/>
</dbReference>
<evidence type="ECO:0000256" key="8">
    <source>
        <dbReference type="ARBA" id="ARBA00023170"/>
    </source>
</evidence>
<dbReference type="InterPro" id="IPR012910">
    <property type="entry name" value="Plug_dom"/>
</dbReference>
<keyword evidence="6 11" id="KW-0798">TonB box</keyword>
<evidence type="ECO:0000256" key="3">
    <source>
        <dbReference type="ARBA" id="ARBA00022452"/>
    </source>
</evidence>
<dbReference type="AlphaFoldDB" id="A0A1G1SSK7"/>
<evidence type="ECO:0000256" key="12">
    <source>
        <dbReference type="SAM" id="SignalP"/>
    </source>
</evidence>
<organism evidence="15 16">
    <name type="scientific">Hymenobacter coccineus</name>
    <dbReference type="NCBI Taxonomy" id="1908235"/>
    <lineage>
        <taxon>Bacteria</taxon>
        <taxon>Pseudomonadati</taxon>
        <taxon>Bacteroidota</taxon>
        <taxon>Cytophagia</taxon>
        <taxon>Cytophagales</taxon>
        <taxon>Hymenobacteraceae</taxon>
        <taxon>Hymenobacter</taxon>
    </lineage>
</organism>
<dbReference type="GO" id="GO:0044718">
    <property type="term" value="P:siderophore transmembrane transport"/>
    <property type="evidence" value="ECO:0007669"/>
    <property type="project" value="TreeGrafter"/>
</dbReference>
<dbReference type="InterPro" id="IPR000531">
    <property type="entry name" value="Beta-barrel_TonB"/>
</dbReference>
<evidence type="ECO:0000256" key="6">
    <source>
        <dbReference type="ARBA" id="ARBA00023077"/>
    </source>
</evidence>
<dbReference type="Proteomes" id="UP000177506">
    <property type="component" value="Unassembled WGS sequence"/>
</dbReference>
<dbReference type="Gene3D" id="2.40.170.20">
    <property type="entry name" value="TonB-dependent receptor, beta-barrel domain"/>
    <property type="match status" value="1"/>
</dbReference>
<dbReference type="Pfam" id="PF13715">
    <property type="entry name" value="CarbopepD_reg_2"/>
    <property type="match status" value="1"/>
</dbReference>
<dbReference type="GO" id="GO:0009279">
    <property type="term" value="C:cell outer membrane"/>
    <property type="evidence" value="ECO:0007669"/>
    <property type="project" value="UniProtKB-SubCell"/>
</dbReference>
<sequence length="1053" mass="111791">MKQLYLAGFLLAAEAALAPGARAQTTAPASRTVTGTVLGSVDRLAIPGVNVLVKGTNQGTATNADGRYSLANVPDGATLVFSFVGYKSVERPATTDNLDVALAADANGLDEVVVTAYNIKQDKRTLVTAVQEVQGKDLIDSRQTNVVNALQGKVAGVSITSSGGAPGEGAAIVIRGGTSLDGDNQPLFVIDGMIMDNSSFQESTAPGGGSAFNGLLGRSVGASNRAGDLNPEDIASMTVLKGPAAAALYGLRAANGAVVITTKKGSAGRTTLNYRSQVSVDQVNRLPSMQGQYGQGTNGIFDGTTRQSWGGAFAANQSVYDNVGDFFQKSTTFQNFLNLSAGSDKSSFFASASNLHQNGVVPNSSYDKTTVRLSGSATISPKLSVTGSAQYLGTASVRPLQGPGLFGSSGGFLLSLLNWPRGDDARNYLNPDGSRRRLLAVGNGTDADADNPYWSSEKNPQSEGTNRFIGNVQLTFSPTKWLTLSHNIGSDFYTTTTTSVRGYGTSQVGNQNGGIAQTVDQFRLITATTLATLTHDFGPHVGTSLVVGNTIEENKDRAVDYIGLIFQNPNFIGLNNTVNRGALQRDATRHLIGTFARLSTTIYDQLFLELQARYDKSSTLPRPDESKIYGKGFLYGSAGLGYEFTKMLGLEQSNILNYGKIRASVAEVGKDTGPYRVLSALTQNTYIGGGFRNDFFGSNPNLKPERTRTYEVGANVQFLKNRLGLDLNYYYSRTRDQLIAPRVSQASGFILQYINGGIVTNKGLEISLTGSPIRNANGFNWDVIANFYHNTNNVESLPSPLTVVYQSDTFITDVHEGGAFPGKAISGLAATDFVRVTDPNSQYYGQMIIGATGLPSVSTAFIYAGNRAPRFTTQLTNTFTYKGLSLTSLLDFRVGGVVVNGNDWYQTGVGTSVRTADRYKQVVFSGVTSTTNPDGTVTYAPNARPTELTQSYYQNVLARAGTAFVEDGSWARLRYVALSYGLPVRWLGGASSFLKGVDLSVTGRNLVLFTKYSGADPETASSGAGVRGGGSGGIDYGNVPATRGVDMAVRVTF</sequence>
<keyword evidence="2 10" id="KW-0813">Transport</keyword>
<keyword evidence="5 12" id="KW-0732">Signal</keyword>
<dbReference type="Gene3D" id="2.170.130.10">
    <property type="entry name" value="TonB-dependent receptor, plug domain"/>
    <property type="match status" value="1"/>
</dbReference>
<dbReference type="SUPFAM" id="SSF49464">
    <property type="entry name" value="Carboxypeptidase regulatory domain-like"/>
    <property type="match status" value="1"/>
</dbReference>
<keyword evidence="7 10" id="KW-0472">Membrane</keyword>
<evidence type="ECO:0000259" key="13">
    <source>
        <dbReference type="Pfam" id="PF00593"/>
    </source>
</evidence>
<evidence type="ECO:0000313" key="15">
    <source>
        <dbReference type="EMBL" id="OGX81597.1"/>
    </source>
</evidence>
<dbReference type="Gene3D" id="2.60.40.1120">
    <property type="entry name" value="Carboxypeptidase-like, regulatory domain"/>
    <property type="match status" value="1"/>
</dbReference>
<dbReference type="NCBIfam" id="TIGR04057">
    <property type="entry name" value="SusC_RagA_signa"/>
    <property type="match status" value="1"/>
</dbReference>
<evidence type="ECO:0000256" key="9">
    <source>
        <dbReference type="ARBA" id="ARBA00023237"/>
    </source>
</evidence>
<reference evidence="15 16" key="1">
    <citation type="submission" date="2016-08" db="EMBL/GenBank/DDBJ databases">
        <title>Hymenobacter coccineus sp. nov., Hymenobacter lapidarius sp. nov. and Hymenobacter glacialis sp. nov., isolated from Antarctic soil.</title>
        <authorList>
            <person name="Sedlacek I."/>
            <person name="Kralova S."/>
            <person name="Kyrova K."/>
            <person name="Maslanova I."/>
            <person name="Stankova E."/>
            <person name="Vrbovska V."/>
            <person name="Nemec M."/>
            <person name="Bartak M."/>
            <person name="Svec P."/>
            <person name="Busse H.-J."/>
            <person name="Pantucek R."/>
        </authorList>
    </citation>
    <scope>NUCLEOTIDE SEQUENCE [LARGE SCALE GENOMIC DNA]</scope>
    <source>
        <strain evidence="15 16">CCM 8649</strain>
    </source>
</reference>
<evidence type="ECO:0000256" key="11">
    <source>
        <dbReference type="RuleBase" id="RU003357"/>
    </source>
</evidence>
<feature type="domain" description="TonB-dependent receptor plug" evidence="14">
    <location>
        <begin position="123"/>
        <end position="257"/>
    </location>
</feature>
<gene>
    <name evidence="15" type="ORF">BEN49_15245</name>
</gene>
<evidence type="ECO:0000256" key="4">
    <source>
        <dbReference type="ARBA" id="ARBA00022692"/>
    </source>
</evidence>
<dbReference type="PANTHER" id="PTHR30069">
    <property type="entry name" value="TONB-DEPENDENT OUTER MEMBRANE RECEPTOR"/>
    <property type="match status" value="1"/>
</dbReference>
<comment type="subcellular location">
    <subcellularLocation>
        <location evidence="1 10">Cell outer membrane</location>
        <topology evidence="1 10">Multi-pass membrane protein</topology>
    </subcellularLocation>
</comment>
<keyword evidence="4 10" id="KW-0812">Transmembrane</keyword>
<feature type="domain" description="TonB-dependent receptor-like beta-barrel" evidence="13">
    <location>
        <begin position="423"/>
        <end position="900"/>
    </location>
</feature>
<dbReference type="InterPro" id="IPR023997">
    <property type="entry name" value="TonB-dep_OMP_SusC/RagA_CS"/>
</dbReference>
<dbReference type="InterPro" id="IPR008969">
    <property type="entry name" value="CarboxyPept-like_regulatory"/>
</dbReference>
<evidence type="ECO:0000256" key="7">
    <source>
        <dbReference type="ARBA" id="ARBA00023136"/>
    </source>
</evidence>
<evidence type="ECO:0000313" key="16">
    <source>
        <dbReference type="Proteomes" id="UP000177506"/>
    </source>
</evidence>
<dbReference type="OrthoDB" id="9768177at2"/>
<dbReference type="RefSeq" id="WP_070747184.1">
    <property type="nucleotide sequence ID" value="NZ_MDZA01000445.1"/>
</dbReference>
<name>A0A1G1SSK7_9BACT</name>
<dbReference type="PROSITE" id="PS52016">
    <property type="entry name" value="TONB_DEPENDENT_REC_3"/>
    <property type="match status" value="1"/>
</dbReference>
<feature type="signal peptide" evidence="12">
    <location>
        <begin position="1"/>
        <end position="23"/>
    </location>
</feature>
<dbReference type="Pfam" id="PF07715">
    <property type="entry name" value="Plug"/>
    <property type="match status" value="1"/>
</dbReference>
<dbReference type="InterPro" id="IPR023996">
    <property type="entry name" value="TonB-dep_OMP_SusC/RagA"/>
</dbReference>
<keyword evidence="16" id="KW-1185">Reference proteome</keyword>
<protein>
    <submittedName>
        <fullName evidence="15">SusC/RagA family TonB-linked outer membrane protein</fullName>
    </submittedName>
</protein>
<accession>A0A1G1SSK7</accession>
<evidence type="ECO:0000256" key="10">
    <source>
        <dbReference type="PROSITE-ProRule" id="PRU01360"/>
    </source>
</evidence>
<comment type="caution">
    <text evidence="15">The sequence shown here is derived from an EMBL/GenBank/DDBJ whole genome shotgun (WGS) entry which is preliminary data.</text>
</comment>
<dbReference type="NCBIfam" id="TIGR04056">
    <property type="entry name" value="OMP_RagA_SusC"/>
    <property type="match status" value="1"/>
</dbReference>
<dbReference type="SUPFAM" id="SSF56935">
    <property type="entry name" value="Porins"/>
    <property type="match status" value="1"/>
</dbReference>
<dbReference type="EMBL" id="MDZA01000445">
    <property type="protein sequence ID" value="OGX81597.1"/>
    <property type="molecule type" value="Genomic_DNA"/>
</dbReference>
<evidence type="ECO:0000256" key="5">
    <source>
        <dbReference type="ARBA" id="ARBA00022729"/>
    </source>
</evidence>
<evidence type="ECO:0000256" key="2">
    <source>
        <dbReference type="ARBA" id="ARBA00022448"/>
    </source>
</evidence>
<dbReference type="InterPro" id="IPR039426">
    <property type="entry name" value="TonB-dep_rcpt-like"/>
</dbReference>